<sequence>MIGERIYKVLLGPHISEKATIVAEGNGQYVFRVTGDATKPEIKQAIEALFEVKVESVRTLNQKGKTKRTVRGLGKRSDVKKAYVRLAEGQDIDFMVAE</sequence>
<dbReference type="NCBIfam" id="NF004359">
    <property type="entry name" value="PRK05738.1-3"/>
    <property type="match status" value="1"/>
</dbReference>
<evidence type="ECO:0000256" key="7">
    <source>
        <dbReference type="RuleBase" id="RU003934"/>
    </source>
</evidence>
<comment type="similarity">
    <text evidence="1 6 7">Belongs to the universal ribosomal protein uL23 family.</text>
</comment>
<dbReference type="InterPro" id="IPR013025">
    <property type="entry name" value="Ribosomal_uL23-like"/>
</dbReference>
<dbReference type="InterPro" id="IPR012677">
    <property type="entry name" value="Nucleotide-bd_a/b_plait_sf"/>
</dbReference>
<dbReference type="RefSeq" id="WP_191596020.1">
    <property type="nucleotide sequence ID" value="NZ_JACYFC010000008.1"/>
</dbReference>
<dbReference type="PANTHER" id="PTHR11620">
    <property type="entry name" value="60S RIBOSOMAL PROTEIN L23A"/>
    <property type="match status" value="1"/>
</dbReference>
<dbReference type="Pfam" id="PF00276">
    <property type="entry name" value="Ribosomal_L23"/>
    <property type="match status" value="1"/>
</dbReference>
<dbReference type="InterPro" id="IPR001014">
    <property type="entry name" value="Ribosomal_uL23_CS"/>
</dbReference>
<reference evidence="8 9" key="1">
    <citation type="submission" date="2020-09" db="EMBL/GenBank/DDBJ databases">
        <title>Marinomonas sp. nov., isolated from the cysticercosis algae of Qingdao, China.</title>
        <authorList>
            <person name="Sun X."/>
        </authorList>
    </citation>
    <scope>NUCLEOTIDE SEQUENCE [LARGE SCALE GENOMIC DNA]</scope>
    <source>
        <strain evidence="8 9">SM2066</strain>
    </source>
</reference>
<proteinExistence type="inferred from homology"/>
<dbReference type="NCBIfam" id="NF004363">
    <property type="entry name" value="PRK05738.2-4"/>
    <property type="match status" value="1"/>
</dbReference>
<comment type="subunit">
    <text evidence="6">Part of the 50S ribosomal subunit. Contacts protein L29, and trigger factor when it is bound to the ribosome.</text>
</comment>
<dbReference type="SUPFAM" id="SSF54189">
    <property type="entry name" value="Ribosomal proteins S24e, L23 and L15e"/>
    <property type="match status" value="1"/>
</dbReference>
<comment type="function">
    <text evidence="6">One of the early assembly proteins it binds 23S rRNA. One of the proteins that surrounds the polypeptide exit tunnel on the outside of the ribosome. Forms the main docking site for trigger factor binding to the ribosome.</text>
</comment>
<evidence type="ECO:0000256" key="3">
    <source>
        <dbReference type="ARBA" id="ARBA00022884"/>
    </source>
</evidence>
<gene>
    <name evidence="6 8" type="primary">rplW</name>
    <name evidence="8" type="ORF">IF202_16480</name>
</gene>
<dbReference type="PROSITE" id="PS00050">
    <property type="entry name" value="RIBOSOMAL_L23"/>
    <property type="match status" value="1"/>
</dbReference>
<dbReference type="GO" id="GO:0005840">
    <property type="term" value="C:ribosome"/>
    <property type="evidence" value="ECO:0007669"/>
    <property type="project" value="UniProtKB-KW"/>
</dbReference>
<dbReference type="Proteomes" id="UP000604161">
    <property type="component" value="Unassembled WGS sequence"/>
</dbReference>
<evidence type="ECO:0000313" key="9">
    <source>
        <dbReference type="Proteomes" id="UP000604161"/>
    </source>
</evidence>
<dbReference type="InterPro" id="IPR012678">
    <property type="entry name" value="Ribosomal_uL23/eL15/eS24_sf"/>
</dbReference>
<evidence type="ECO:0000256" key="1">
    <source>
        <dbReference type="ARBA" id="ARBA00006700"/>
    </source>
</evidence>
<evidence type="ECO:0000256" key="6">
    <source>
        <dbReference type="HAMAP-Rule" id="MF_01369"/>
    </source>
</evidence>
<protein>
    <recommendedName>
        <fullName evidence="6">Large ribosomal subunit protein uL23</fullName>
    </recommendedName>
</protein>
<dbReference type="HAMAP" id="MF_01369_B">
    <property type="entry name" value="Ribosomal_uL23_B"/>
    <property type="match status" value="1"/>
</dbReference>
<accession>A0ABR8P436</accession>
<evidence type="ECO:0000313" key="8">
    <source>
        <dbReference type="EMBL" id="MBD5772630.1"/>
    </source>
</evidence>
<keyword evidence="5 6" id="KW-0687">Ribonucleoprotein</keyword>
<name>A0ABR8P436_9GAMM</name>
<evidence type="ECO:0000256" key="4">
    <source>
        <dbReference type="ARBA" id="ARBA00022980"/>
    </source>
</evidence>
<comment type="caution">
    <text evidence="8">The sequence shown here is derived from an EMBL/GenBank/DDBJ whole genome shotgun (WGS) entry which is preliminary data.</text>
</comment>
<keyword evidence="3 6" id="KW-0694">RNA-binding</keyword>
<dbReference type="EMBL" id="JACYFC010000008">
    <property type="protein sequence ID" value="MBD5772630.1"/>
    <property type="molecule type" value="Genomic_DNA"/>
</dbReference>
<evidence type="ECO:0000256" key="5">
    <source>
        <dbReference type="ARBA" id="ARBA00023274"/>
    </source>
</evidence>
<keyword evidence="2 6" id="KW-0699">rRNA-binding</keyword>
<keyword evidence="4 6" id="KW-0689">Ribosomal protein</keyword>
<dbReference type="Gene3D" id="3.30.70.330">
    <property type="match status" value="1"/>
</dbReference>
<organism evidence="8 9">
    <name type="scientific">Marinomonas colpomeniae</name>
    <dbReference type="NCBI Taxonomy" id="2774408"/>
    <lineage>
        <taxon>Bacteria</taxon>
        <taxon>Pseudomonadati</taxon>
        <taxon>Pseudomonadota</taxon>
        <taxon>Gammaproteobacteria</taxon>
        <taxon>Oceanospirillales</taxon>
        <taxon>Oceanospirillaceae</taxon>
        <taxon>Marinomonas</taxon>
    </lineage>
</organism>
<evidence type="ECO:0000256" key="2">
    <source>
        <dbReference type="ARBA" id="ARBA00022730"/>
    </source>
</evidence>
<keyword evidence="9" id="KW-1185">Reference proteome</keyword>